<evidence type="ECO:0000313" key="2">
    <source>
        <dbReference type="Proteomes" id="UP000823775"/>
    </source>
</evidence>
<protein>
    <submittedName>
        <fullName evidence="1">Uncharacterized protein</fullName>
    </submittedName>
</protein>
<evidence type="ECO:0000313" key="1">
    <source>
        <dbReference type="EMBL" id="MCE3216621.1"/>
    </source>
</evidence>
<dbReference type="EMBL" id="JACEIK010013672">
    <property type="protein sequence ID" value="MCE3216621.1"/>
    <property type="molecule type" value="Genomic_DNA"/>
</dbReference>
<sequence>WTPDHHDRFAIVISGRYSGLLGTNHNSNFKWTPRIHSDCCECKSYMFFKWKLQFRLNGIDETTIK</sequence>
<gene>
    <name evidence="1" type="ORF">HAX54_007174</name>
</gene>
<organism evidence="1 2">
    <name type="scientific">Datura stramonium</name>
    <name type="common">Jimsonweed</name>
    <name type="synonym">Common thornapple</name>
    <dbReference type="NCBI Taxonomy" id="4076"/>
    <lineage>
        <taxon>Eukaryota</taxon>
        <taxon>Viridiplantae</taxon>
        <taxon>Streptophyta</taxon>
        <taxon>Embryophyta</taxon>
        <taxon>Tracheophyta</taxon>
        <taxon>Spermatophyta</taxon>
        <taxon>Magnoliopsida</taxon>
        <taxon>eudicotyledons</taxon>
        <taxon>Gunneridae</taxon>
        <taxon>Pentapetalae</taxon>
        <taxon>asterids</taxon>
        <taxon>lamiids</taxon>
        <taxon>Solanales</taxon>
        <taxon>Solanaceae</taxon>
        <taxon>Solanoideae</taxon>
        <taxon>Datureae</taxon>
        <taxon>Datura</taxon>
    </lineage>
</organism>
<dbReference type="Proteomes" id="UP000823775">
    <property type="component" value="Unassembled WGS sequence"/>
</dbReference>
<keyword evidence="2" id="KW-1185">Reference proteome</keyword>
<accession>A0ABS8WYK4</accession>
<comment type="caution">
    <text evidence="1">The sequence shown here is derived from an EMBL/GenBank/DDBJ whole genome shotgun (WGS) entry which is preliminary data.</text>
</comment>
<feature type="non-terminal residue" evidence="1">
    <location>
        <position position="1"/>
    </location>
</feature>
<name>A0ABS8WYK4_DATST</name>
<proteinExistence type="predicted"/>
<reference evidence="1 2" key="1">
    <citation type="journal article" date="2021" name="BMC Genomics">
        <title>Datura genome reveals duplications of psychoactive alkaloid biosynthetic genes and high mutation rate following tissue culture.</title>
        <authorList>
            <person name="Rajewski A."/>
            <person name="Carter-House D."/>
            <person name="Stajich J."/>
            <person name="Litt A."/>
        </authorList>
    </citation>
    <scope>NUCLEOTIDE SEQUENCE [LARGE SCALE GENOMIC DNA]</scope>
    <source>
        <strain evidence="1">AR-01</strain>
    </source>
</reference>
<feature type="non-terminal residue" evidence="1">
    <location>
        <position position="65"/>
    </location>
</feature>